<dbReference type="AlphaFoldDB" id="A0A2B7WGT7"/>
<feature type="region of interest" description="Disordered" evidence="1">
    <location>
        <begin position="47"/>
        <end position="94"/>
    </location>
</feature>
<feature type="transmembrane region" description="Helical" evidence="2">
    <location>
        <begin position="258"/>
        <end position="284"/>
    </location>
</feature>
<feature type="compositionally biased region" description="Low complexity" evidence="1">
    <location>
        <begin position="47"/>
        <end position="64"/>
    </location>
</feature>
<reference evidence="3 4" key="1">
    <citation type="submission" date="2017-10" db="EMBL/GenBank/DDBJ databases">
        <title>Comparative genomics in systemic dimorphic fungi from Ajellomycetaceae.</title>
        <authorList>
            <person name="Munoz J.F."/>
            <person name="Mcewen J.G."/>
            <person name="Clay O.K."/>
            <person name="Cuomo C.A."/>
        </authorList>
    </citation>
    <scope>NUCLEOTIDE SEQUENCE [LARGE SCALE GENOMIC DNA]</scope>
    <source>
        <strain evidence="3 4">UAMH5409</strain>
    </source>
</reference>
<name>A0A2B7WGT7_9EURO</name>
<keyword evidence="2" id="KW-0472">Membrane</keyword>
<keyword evidence="4" id="KW-1185">Reference proteome</keyword>
<keyword evidence="2" id="KW-1133">Transmembrane helix</keyword>
<organism evidence="3 4">
    <name type="scientific">Helicocarpus griseus UAMH5409</name>
    <dbReference type="NCBI Taxonomy" id="1447875"/>
    <lineage>
        <taxon>Eukaryota</taxon>
        <taxon>Fungi</taxon>
        <taxon>Dikarya</taxon>
        <taxon>Ascomycota</taxon>
        <taxon>Pezizomycotina</taxon>
        <taxon>Eurotiomycetes</taxon>
        <taxon>Eurotiomycetidae</taxon>
        <taxon>Onygenales</taxon>
        <taxon>Ajellomycetaceae</taxon>
        <taxon>Helicocarpus</taxon>
    </lineage>
</organism>
<comment type="caution">
    <text evidence="3">The sequence shown here is derived from an EMBL/GenBank/DDBJ whole genome shotgun (WGS) entry which is preliminary data.</text>
</comment>
<sequence length="316" mass="32132">MPTISSTLSPTIPSVAPTVSSSVAPVASSAPSVSAPGAYGVVPTASPTVSPSVSPVIPSSAPSSYSTLRDVNPTDAEQSCTCPPVADSEDAADATPAELPEVDGLDSGLLAKLLPSVLSIINGLGLGGLAPSLLGLLNLESVAPGLNILKTDSMLDDSQLPEINGLSAKQVKKIVSGLMGIAKTLKFDQLQAGQMPEVEGASPDVLKTLLDVVTGLASQLQLQSIFPNLEIPASGSGSPDLLVAHGLLAQLAPLVGQLLNALGLGFLAPLLVTLLKSLSVALILERNFQIAVREWRASPAVLPAPHMCKNPTFPSN</sequence>
<feature type="region of interest" description="Disordered" evidence="1">
    <location>
        <begin position="1"/>
        <end position="34"/>
    </location>
</feature>
<evidence type="ECO:0000313" key="4">
    <source>
        <dbReference type="Proteomes" id="UP000223968"/>
    </source>
</evidence>
<evidence type="ECO:0000256" key="1">
    <source>
        <dbReference type="SAM" id="MobiDB-lite"/>
    </source>
</evidence>
<keyword evidence="2" id="KW-0812">Transmembrane</keyword>
<accession>A0A2B7WGT7</accession>
<dbReference type="OrthoDB" id="4188674at2759"/>
<feature type="compositionally biased region" description="Polar residues" evidence="1">
    <location>
        <begin position="65"/>
        <end position="81"/>
    </location>
</feature>
<evidence type="ECO:0000256" key="2">
    <source>
        <dbReference type="SAM" id="Phobius"/>
    </source>
</evidence>
<dbReference type="EMBL" id="PDNB01000313">
    <property type="protein sequence ID" value="PGG95784.1"/>
    <property type="molecule type" value="Genomic_DNA"/>
</dbReference>
<gene>
    <name evidence="3" type="ORF">AJ79_09884</name>
</gene>
<protein>
    <submittedName>
        <fullName evidence="3">Uncharacterized protein</fullName>
    </submittedName>
</protein>
<evidence type="ECO:0000313" key="3">
    <source>
        <dbReference type="EMBL" id="PGG95784.1"/>
    </source>
</evidence>
<proteinExistence type="predicted"/>
<dbReference type="Proteomes" id="UP000223968">
    <property type="component" value="Unassembled WGS sequence"/>
</dbReference>